<protein>
    <recommendedName>
        <fullName evidence="12">Fucosyltransferase</fullName>
        <ecNumber evidence="12">2.4.1.-</ecNumber>
    </recommendedName>
</protein>
<keyword evidence="4 12" id="KW-0328">Glycosyltransferase</keyword>
<dbReference type="SUPFAM" id="SSF53756">
    <property type="entry name" value="UDP-Glycosyltransferase/glycogen phosphorylase"/>
    <property type="match status" value="2"/>
</dbReference>
<evidence type="ECO:0000256" key="2">
    <source>
        <dbReference type="ARBA" id="ARBA00004922"/>
    </source>
</evidence>
<evidence type="ECO:0000256" key="6">
    <source>
        <dbReference type="ARBA" id="ARBA00022692"/>
    </source>
</evidence>
<feature type="domain" description="Fucosyltransferase C-terminal" evidence="14">
    <location>
        <begin position="566"/>
        <end position="732"/>
    </location>
</feature>
<dbReference type="GO" id="GO:0008417">
    <property type="term" value="F:fucosyltransferase activity"/>
    <property type="evidence" value="ECO:0007669"/>
    <property type="project" value="InterPro"/>
</dbReference>
<feature type="compositionally biased region" description="Basic and acidic residues" evidence="13">
    <location>
        <begin position="201"/>
        <end position="211"/>
    </location>
</feature>
<evidence type="ECO:0000256" key="9">
    <source>
        <dbReference type="ARBA" id="ARBA00023034"/>
    </source>
</evidence>
<evidence type="ECO:0000256" key="8">
    <source>
        <dbReference type="ARBA" id="ARBA00022989"/>
    </source>
</evidence>
<comment type="subcellular location">
    <subcellularLocation>
        <location evidence="1 12">Golgi apparatus</location>
        <location evidence="1 12">Golgi stack membrane</location>
        <topology evidence="1 12">Single-pass type II membrane protein</topology>
    </subcellularLocation>
</comment>
<dbReference type="GO" id="GO:0032580">
    <property type="term" value="C:Golgi cisterna membrane"/>
    <property type="evidence" value="ECO:0007669"/>
    <property type="project" value="UniProtKB-SubCell"/>
</dbReference>
<keyword evidence="6 12" id="KW-0812">Transmembrane</keyword>
<feature type="compositionally biased region" description="Basic and acidic residues" evidence="13">
    <location>
        <begin position="297"/>
        <end position="327"/>
    </location>
</feature>
<feature type="region of interest" description="Disordered" evidence="13">
    <location>
        <begin position="516"/>
        <end position="549"/>
    </location>
</feature>
<evidence type="ECO:0000313" key="16">
    <source>
        <dbReference type="EMBL" id="KAK3861268.1"/>
    </source>
</evidence>
<evidence type="ECO:0000259" key="15">
    <source>
        <dbReference type="Pfam" id="PF17039"/>
    </source>
</evidence>
<reference evidence="16" key="1">
    <citation type="submission" date="2023-10" db="EMBL/GenBank/DDBJ databases">
        <title>Genome assemblies of two species of porcelain crab, Petrolisthes cinctipes and Petrolisthes manimaculis (Anomura: Porcellanidae).</title>
        <authorList>
            <person name="Angst P."/>
        </authorList>
    </citation>
    <scope>NUCLEOTIDE SEQUENCE</scope>
    <source>
        <strain evidence="16">PB745_01</strain>
        <tissue evidence="16">Gill</tissue>
    </source>
</reference>
<keyword evidence="9 12" id="KW-0333">Golgi apparatus</keyword>
<comment type="caution">
    <text evidence="16">The sequence shown here is derived from an EMBL/GenBank/DDBJ whole genome shotgun (WGS) entry which is preliminary data.</text>
</comment>
<feature type="region of interest" description="Disordered" evidence="13">
    <location>
        <begin position="201"/>
        <end position="445"/>
    </location>
</feature>
<comment type="pathway">
    <text evidence="2">Protein modification; protein glycosylation.</text>
</comment>
<evidence type="ECO:0000256" key="7">
    <source>
        <dbReference type="ARBA" id="ARBA00022968"/>
    </source>
</evidence>
<evidence type="ECO:0000259" key="14">
    <source>
        <dbReference type="Pfam" id="PF00852"/>
    </source>
</evidence>
<dbReference type="InterPro" id="IPR001503">
    <property type="entry name" value="Glyco_trans_10"/>
</dbReference>
<evidence type="ECO:0000256" key="4">
    <source>
        <dbReference type="ARBA" id="ARBA00022676"/>
    </source>
</evidence>
<keyword evidence="10" id="KW-0472">Membrane</keyword>
<evidence type="ECO:0000256" key="13">
    <source>
        <dbReference type="SAM" id="MobiDB-lite"/>
    </source>
</evidence>
<feature type="compositionally biased region" description="Gly residues" evidence="13">
    <location>
        <begin position="282"/>
        <end position="296"/>
    </location>
</feature>
<dbReference type="FunFam" id="3.40.50.11660:FF:000002">
    <property type="entry name" value="Alpha-(1,3)-fucosyltransferase"/>
    <property type="match status" value="1"/>
</dbReference>
<dbReference type="AlphaFoldDB" id="A0AAE1ETP6"/>
<feature type="domain" description="Fucosyltransferase N-terminal" evidence="15">
    <location>
        <begin position="34"/>
        <end position="148"/>
    </location>
</feature>
<dbReference type="EC" id="2.4.1.-" evidence="12"/>
<evidence type="ECO:0000256" key="1">
    <source>
        <dbReference type="ARBA" id="ARBA00004447"/>
    </source>
</evidence>
<feature type="compositionally biased region" description="Basic and acidic residues" evidence="13">
    <location>
        <begin position="335"/>
        <end position="415"/>
    </location>
</feature>
<proteinExistence type="inferred from homology"/>
<dbReference type="EMBL" id="JAWQEG010004519">
    <property type="protein sequence ID" value="KAK3861268.1"/>
    <property type="molecule type" value="Genomic_DNA"/>
</dbReference>
<keyword evidence="7" id="KW-0735">Signal-anchor</keyword>
<gene>
    <name evidence="16" type="ORF">Pcinc_032739</name>
</gene>
<dbReference type="InterPro" id="IPR031481">
    <property type="entry name" value="Glyco_tran_10_N"/>
</dbReference>
<dbReference type="PANTHER" id="PTHR48438:SF1">
    <property type="entry name" value="ALPHA-(1,3)-FUCOSYLTRANSFERASE C-RELATED"/>
    <property type="match status" value="1"/>
</dbReference>
<evidence type="ECO:0000256" key="12">
    <source>
        <dbReference type="RuleBase" id="RU003832"/>
    </source>
</evidence>
<accession>A0AAE1ETP6</accession>
<keyword evidence="8" id="KW-1133">Transmembrane helix</keyword>
<evidence type="ECO:0000256" key="11">
    <source>
        <dbReference type="ARBA" id="ARBA00023180"/>
    </source>
</evidence>
<keyword evidence="17" id="KW-1185">Reference proteome</keyword>
<dbReference type="Gene3D" id="3.40.50.11660">
    <property type="entry name" value="Glycosyl transferase family 10, C-terminal domain"/>
    <property type="match status" value="1"/>
</dbReference>
<dbReference type="Proteomes" id="UP001286313">
    <property type="component" value="Unassembled WGS sequence"/>
</dbReference>
<feature type="compositionally biased region" description="Basic and acidic residues" evidence="13">
    <location>
        <begin position="222"/>
        <end position="240"/>
    </location>
</feature>
<dbReference type="InterPro" id="IPR038577">
    <property type="entry name" value="GT10-like_C_sf"/>
</dbReference>
<dbReference type="PANTHER" id="PTHR48438">
    <property type="entry name" value="ALPHA-(1,3)-FUCOSYLTRANSFERASE C-RELATED"/>
    <property type="match status" value="1"/>
</dbReference>
<comment type="similarity">
    <text evidence="3 12">Belongs to the glycosyltransferase 10 family.</text>
</comment>
<sequence length="753" mass="85124">MYIFLASSSNNSRSRKEYEGCPEHYQEEGKAAPLVILVWTPFWHTWGAWGTVLKYNTRFRDQGCPVWRCVMRSGHHLTPGDAQAADAVLFFSLDVLAQPLPQRSPRQYWIWLELEAPPISQVGAQVWDAIETPFNLTMSYHHDNHIILVNGYLVPHVLPSHCPVTPTHTLDTSTPTHANYTRLLLHYDALLKGVEGQEGDQWMREEKERRHPLSRPLLDLTTPRDDERTAGGQKGDKGKEEEEGESEDVGAINGEGTGREKKGGGRKGRNVRRKNVREENGGKGSEGIKSGGAGGRSKGENNIESDGRREVERSVKATGRKGWDREGGLQGGRGRVGDREGGLHGRGRVGDRERSRVGDGGRDRRKEIGNTNMRKEGGDREGRRIEEENRDEGDREGRQEKSERERKGEGEKEVRVSGGTVNSSTTTEIRKERRNGTQTFTEQEKQREVWVEARNNTLGKERGWVERPEIMEGVTEDEKQRVGEIKRGVEGDEKDKVEGEIKKEEDVWEKEGMKVKENVEEEETGGDDGKVKERVEEEEPGGDDGKVKDGVEMLLGLTPEEIHLATRPKVAAWMASHCPTESRREDLVARLSRHIPVTTVGRCGTERCGRNHLDHHCYTWLAASHLFYLSLENAVCQDYVTEKLWRPLQFGLVPVVYGGARYSDILPQGSYIDATDYPTAGDLAAYLLHLAAHPAQYARYLLWRRYWRVVWPTPWCELCAALHRLSPTHHSITADRWWRNNARCASTPPVATA</sequence>
<feature type="compositionally biased region" description="Basic residues" evidence="13">
    <location>
        <begin position="264"/>
        <end position="275"/>
    </location>
</feature>
<feature type="region of interest" description="Disordered" evidence="13">
    <location>
        <begin position="469"/>
        <end position="497"/>
    </location>
</feature>
<name>A0AAE1ETP6_PETCI</name>
<evidence type="ECO:0000256" key="5">
    <source>
        <dbReference type="ARBA" id="ARBA00022679"/>
    </source>
</evidence>
<evidence type="ECO:0000313" key="17">
    <source>
        <dbReference type="Proteomes" id="UP001286313"/>
    </source>
</evidence>
<dbReference type="InterPro" id="IPR055270">
    <property type="entry name" value="Glyco_tran_10_C"/>
</dbReference>
<evidence type="ECO:0000256" key="10">
    <source>
        <dbReference type="ARBA" id="ARBA00023136"/>
    </source>
</evidence>
<evidence type="ECO:0000256" key="3">
    <source>
        <dbReference type="ARBA" id="ARBA00008919"/>
    </source>
</evidence>
<keyword evidence="11" id="KW-0325">Glycoprotein</keyword>
<dbReference type="Pfam" id="PF17039">
    <property type="entry name" value="Glyco_tran_10_N"/>
    <property type="match status" value="1"/>
</dbReference>
<dbReference type="Pfam" id="PF00852">
    <property type="entry name" value="Glyco_transf_10"/>
    <property type="match status" value="1"/>
</dbReference>
<feature type="compositionally biased region" description="Low complexity" evidence="13">
    <location>
        <begin position="416"/>
        <end position="427"/>
    </location>
</feature>
<organism evidence="16 17">
    <name type="scientific">Petrolisthes cinctipes</name>
    <name type="common">Flat porcelain crab</name>
    <dbReference type="NCBI Taxonomy" id="88211"/>
    <lineage>
        <taxon>Eukaryota</taxon>
        <taxon>Metazoa</taxon>
        <taxon>Ecdysozoa</taxon>
        <taxon>Arthropoda</taxon>
        <taxon>Crustacea</taxon>
        <taxon>Multicrustacea</taxon>
        <taxon>Malacostraca</taxon>
        <taxon>Eumalacostraca</taxon>
        <taxon>Eucarida</taxon>
        <taxon>Decapoda</taxon>
        <taxon>Pleocyemata</taxon>
        <taxon>Anomura</taxon>
        <taxon>Galatheoidea</taxon>
        <taxon>Porcellanidae</taxon>
        <taxon>Petrolisthes</taxon>
    </lineage>
</organism>
<keyword evidence="5 12" id="KW-0808">Transferase</keyword>